<dbReference type="GO" id="GO:0005524">
    <property type="term" value="F:ATP binding"/>
    <property type="evidence" value="ECO:0007669"/>
    <property type="project" value="UniProtKB-UniRule"/>
</dbReference>
<dbReference type="AlphaFoldDB" id="A0AAD4GI72"/>
<dbReference type="InterPro" id="IPR008271">
    <property type="entry name" value="Ser/Thr_kinase_AS"/>
</dbReference>
<dbReference type="InterPro" id="IPR017441">
    <property type="entry name" value="Protein_kinase_ATP_BS"/>
</dbReference>
<dbReference type="PIRSF" id="PIRSF000654">
    <property type="entry name" value="Integrin-linked_kinase"/>
    <property type="match status" value="1"/>
</dbReference>
<sequence length="355" mass="39687">MSDRDARRALPRVIAGKYKAIRRRFGIDNDVQEDHAMAAMERGLNNTISSEEEAPKTTTRRNVPKQNKWVITEYDLDFCGKIGGGGSSTVSKAWYKGTMVAVKALKDVGLKSTREALEREIDIWSELRHDHIVPFYGASTLTSPFYIVSRYMQNGNVVQYLCAAPDMDRTKLVFEVSLGMYYLHEKHIVHGDLKGVNVLVDDAGKACIIDFGLSKVYSSGTAGANRGKVVGTLRYLAPEALKGHGLSFETDVYAFGMLIYEVFAGEVPFITDPDDVVWEGRIELQRPTSNKAYERGFNEVLWQSLSECISREPNSRPRFKTIQEQLSSMKKAEKKVEPSGTEVDAGRRQIGGLTL</sequence>
<evidence type="ECO:0000256" key="4">
    <source>
        <dbReference type="PROSITE-ProRule" id="PRU10141"/>
    </source>
</evidence>
<dbReference type="SUPFAM" id="SSF56112">
    <property type="entry name" value="Protein kinase-like (PK-like)"/>
    <property type="match status" value="1"/>
</dbReference>
<feature type="binding site" evidence="4">
    <location>
        <position position="103"/>
    </location>
    <ligand>
        <name>ATP</name>
        <dbReference type="ChEBI" id="CHEBI:30616"/>
    </ligand>
</feature>
<keyword evidence="9" id="KW-1185">Reference proteome</keyword>
<comment type="caution">
    <text evidence="8">The sequence shown here is derived from an EMBL/GenBank/DDBJ whole genome shotgun (WGS) entry which is preliminary data.</text>
</comment>
<comment type="similarity">
    <text evidence="5">Belongs to the protein kinase superfamily.</text>
</comment>
<reference evidence="8" key="1">
    <citation type="submission" date="2019-10" db="EMBL/GenBank/DDBJ databases">
        <authorList>
            <consortium name="DOE Joint Genome Institute"/>
            <person name="Kuo A."/>
            <person name="Miyauchi S."/>
            <person name="Kiss E."/>
            <person name="Drula E."/>
            <person name="Kohler A."/>
            <person name="Sanchez-Garcia M."/>
            <person name="Andreopoulos B."/>
            <person name="Barry K.W."/>
            <person name="Bonito G."/>
            <person name="Buee M."/>
            <person name="Carver A."/>
            <person name="Chen C."/>
            <person name="Cichocki N."/>
            <person name="Clum A."/>
            <person name="Culley D."/>
            <person name="Crous P.W."/>
            <person name="Fauchery L."/>
            <person name="Girlanda M."/>
            <person name="Hayes R."/>
            <person name="Keri Z."/>
            <person name="LaButti K."/>
            <person name="Lipzen A."/>
            <person name="Lombard V."/>
            <person name="Magnuson J."/>
            <person name="Maillard F."/>
            <person name="Morin E."/>
            <person name="Murat C."/>
            <person name="Nolan M."/>
            <person name="Ohm R."/>
            <person name="Pangilinan J."/>
            <person name="Pereira M."/>
            <person name="Perotto S."/>
            <person name="Peter M."/>
            <person name="Riley R."/>
            <person name="Sitrit Y."/>
            <person name="Stielow B."/>
            <person name="Szollosi G."/>
            <person name="Zifcakova L."/>
            <person name="Stursova M."/>
            <person name="Spatafora J.W."/>
            <person name="Tedersoo L."/>
            <person name="Vaario L.-M."/>
            <person name="Yamada A."/>
            <person name="Yan M."/>
            <person name="Wang P."/>
            <person name="Xu J."/>
            <person name="Bruns T."/>
            <person name="Baldrian P."/>
            <person name="Vilgalys R."/>
            <person name="Henrissat B."/>
            <person name="Grigoriev I.V."/>
            <person name="Hibbett D."/>
            <person name="Nagy L.G."/>
            <person name="Martin F.M."/>
        </authorList>
    </citation>
    <scope>NUCLEOTIDE SEQUENCE</scope>
    <source>
        <strain evidence="8">BED1</strain>
    </source>
</reference>
<dbReference type="PANTHER" id="PTHR44329">
    <property type="entry name" value="SERINE/THREONINE-PROTEIN KINASE TNNI3K-RELATED"/>
    <property type="match status" value="1"/>
</dbReference>
<keyword evidence="8" id="KW-0808">Transferase</keyword>
<keyword evidence="1 5" id="KW-0723">Serine/threonine-protein kinase</keyword>
<dbReference type="SMART" id="SM00220">
    <property type="entry name" value="S_TKc"/>
    <property type="match status" value="1"/>
</dbReference>
<dbReference type="Pfam" id="PF07714">
    <property type="entry name" value="PK_Tyr_Ser-Thr"/>
    <property type="match status" value="1"/>
</dbReference>
<organism evidence="8 9">
    <name type="scientific">Boletus edulis BED1</name>
    <dbReference type="NCBI Taxonomy" id="1328754"/>
    <lineage>
        <taxon>Eukaryota</taxon>
        <taxon>Fungi</taxon>
        <taxon>Dikarya</taxon>
        <taxon>Basidiomycota</taxon>
        <taxon>Agaricomycotina</taxon>
        <taxon>Agaricomycetes</taxon>
        <taxon>Agaricomycetidae</taxon>
        <taxon>Boletales</taxon>
        <taxon>Boletineae</taxon>
        <taxon>Boletaceae</taxon>
        <taxon>Boletoideae</taxon>
        <taxon>Boletus</taxon>
    </lineage>
</organism>
<accession>A0AAD4GI72</accession>
<dbReference type="InterPro" id="IPR000719">
    <property type="entry name" value="Prot_kinase_dom"/>
</dbReference>
<dbReference type="InterPro" id="IPR051681">
    <property type="entry name" value="Ser/Thr_Kinases-Pseudokinases"/>
</dbReference>
<protein>
    <submittedName>
        <fullName evidence="8">Kinase-like domain-containing protein</fullName>
    </submittedName>
</protein>
<keyword evidence="8" id="KW-0418">Kinase</keyword>
<evidence type="ECO:0000256" key="2">
    <source>
        <dbReference type="ARBA" id="ARBA00022741"/>
    </source>
</evidence>
<evidence type="ECO:0000256" key="5">
    <source>
        <dbReference type="RuleBase" id="RU000304"/>
    </source>
</evidence>
<keyword evidence="2 4" id="KW-0547">Nucleotide-binding</keyword>
<evidence type="ECO:0000256" key="1">
    <source>
        <dbReference type="ARBA" id="ARBA00022527"/>
    </source>
</evidence>
<evidence type="ECO:0000256" key="3">
    <source>
        <dbReference type="ARBA" id="ARBA00022840"/>
    </source>
</evidence>
<dbReference type="InterPro" id="IPR011009">
    <property type="entry name" value="Kinase-like_dom_sf"/>
</dbReference>
<dbReference type="InterPro" id="IPR001245">
    <property type="entry name" value="Ser-Thr/Tyr_kinase_cat_dom"/>
</dbReference>
<evidence type="ECO:0000256" key="6">
    <source>
        <dbReference type="SAM" id="MobiDB-lite"/>
    </source>
</evidence>
<dbReference type="PROSITE" id="PS50011">
    <property type="entry name" value="PROTEIN_KINASE_DOM"/>
    <property type="match status" value="1"/>
</dbReference>
<dbReference type="PROSITE" id="PS00108">
    <property type="entry name" value="PROTEIN_KINASE_ST"/>
    <property type="match status" value="1"/>
</dbReference>
<proteinExistence type="inferred from homology"/>
<feature type="region of interest" description="Disordered" evidence="6">
    <location>
        <begin position="330"/>
        <end position="355"/>
    </location>
</feature>
<dbReference type="PRINTS" id="PR00109">
    <property type="entry name" value="TYRKINASE"/>
</dbReference>
<dbReference type="EMBL" id="WHUW01000007">
    <property type="protein sequence ID" value="KAF8443898.1"/>
    <property type="molecule type" value="Genomic_DNA"/>
</dbReference>
<name>A0AAD4GI72_BOLED</name>
<dbReference type="Gene3D" id="1.10.510.10">
    <property type="entry name" value="Transferase(Phosphotransferase) domain 1"/>
    <property type="match status" value="1"/>
</dbReference>
<evidence type="ECO:0000313" key="8">
    <source>
        <dbReference type="EMBL" id="KAF8443898.1"/>
    </source>
</evidence>
<keyword evidence="3 4" id="KW-0067">ATP-binding</keyword>
<dbReference type="GO" id="GO:0004674">
    <property type="term" value="F:protein serine/threonine kinase activity"/>
    <property type="evidence" value="ECO:0007669"/>
    <property type="project" value="UniProtKB-KW"/>
</dbReference>
<feature type="domain" description="Protein kinase" evidence="7">
    <location>
        <begin position="76"/>
        <end position="329"/>
    </location>
</feature>
<gene>
    <name evidence="8" type="ORF">L210DRAFT_3100729</name>
</gene>
<dbReference type="Proteomes" id="UP001194468">
    <property type="component" value="Unassembled WGS sequence"/>
</dbReference>
<dbReference type="PROSITE" id="PS00107">
    <property type="entry name" value="PROTEIN_KINASE_ATP"/>
    <property type="match status" value="1"/>
</dbReference>
<evidence type="ECO:0000313" key="9">
    <source>
        <dbReference type="Proteomes" id="UP001194468"/>
    </source>
</evidence>
<evidence type="ECO:0000259" key="7">
    <source>
        <dbReference type="PROSITE" id="PS50011"/>
    </source>
</evidence>
<reference evidence="8" key="2">
    <citation type="journal article" date="2020" name="Nat. Commun.">
        <title>Large-scale genome sequencing of mycorrhizal fungi provides insights into the early evolution of symbiotic traits.</title>
        <authorList>
            <person name="Miyauchi S."/>
            <person name="Kiss E."/>
            <person name="Kuo A."/>
            <person name="Drula E."/>
            <person name="Kohler A."/>
            <person name="Sanchez-Garcia M."/>
            <person name="Morin E."/>
            <person name="Andreopoulos B."/>
            <person name="Barry K.W."/>
            <person name="Bonito G."/>
            <person name="Buee M."/>
            <person name="Carver A."/>
            <person name="Chen C."/>
            <person name="Cichocki N."/>
            <person name="Clum A."/>
            <person name="Culley D."/>
            <person name="Crous P.W."/>
            <person name="Fauchery L."/>
            <person name="Girlanda M."/>
            <person name="Hayes R.D."/>
            <person name="Keri Z."/>
            <person name="LaButti K."/>
            <person name="Lipzen A."/>
            <person name="Lombard V."/>
            <person name="Magnuson J."/>
            <person name="Maillard F."/>
            <person name="Murat C."/>
            <person name="Nolan M."/>
            <person name="Ohm R.A."/>
            <person name="Pangilinan J."/>
            <person name="Pereira M.F."/>
            <person name="Perotto S."/>
            <person name="Peter M."/>
            <person name="Pfister S."/>
            <person name="Riley R."/>
            <person name="Sitrit Y."/>
            <person name="Stielow J.B."/>
            <person name="Szollosi G."/>
            <person name="Zifcakova L."/>
            <person name="Stursova M."/>
            <person name="Spatafora J.W."/>
            <person name="Tedersoo L."/>
            <person name="Vaario L.M."/>
            <person name="Yamada A."/>
            <person name="Yan M."/>
            <person name="Wang P."/>
            <person name="Xu J."/>
            <person name="Bruns T."/>
            <person name="Baldrian P."/>
            <person name="Vilgalys R."/>
            <person name="Dunand C."/>
            <person name="Henrissat B."/>
            <person name="Grigoriev I.V."/>
            <person name="Hibbett D."/>
            <person name="Nagy L.G."/>
            <person name="Martin F.M."/>
        </authorList>
    </citation>
    <scope>NUCLEOTIDE SEQUENCE</scope>
    <source>
        <strain evidence="8">BED1</strain>
    </source>
</reference>